<sequence length="121" mass="12988">MSLVNLSLANVIAWLLAAFFFIGAYGNTFVSPDIAADYARWGYPESFHYLTAVCEFTAAVMLIVKPLRLYGSLLGSAVMLAAVATVLFHGEYAHAVPPLVVLGLCGLVARLTARRKPVTLA</sequence>
<name>A0A3S0QAR7_9HYPH</name>
<feature type="transmembrane region" description="Helical" evidence="5">
    <location>
        <begin position="95"/>
        <end position="113"/>
    </location>
</feature>
<evidence type="ECO:0000313" key="6">
    <source>
        <dbReference type="EMBL" id="RUM02498.1"/>
    </source>
</evidence>
<accession>A0A3S0QAR7</accession>
<gene>
    <name evidence="6" type="ORF">EEQ99_12260</name>
</gene>
<feature type="transmembrane region" description="Helical" evidence="5">
    <location>
        <begin position="7"/>
        <end position="26"/>
    </location>
</feature>
<evidence type="ECO:0000256" key="2">
    <source>
        <dbReference type="ARBA" id="ARBA00022692"/>
    </source>
</evidence>
<evidence type="ECO:0000256" key="3">
    <source>
        <dbReference type="ARBA" id="ARBA00022989"/>
    </source>
</evidence>
<dbReference type="RefSeq" id="WP_127430500.1">
    <property type="nucleotide sequence ID" value="NZ_BMFI01000004.1"/>
</dbReference>
<evidence type="ECO:0000256" key="5">
    <source>
        <dbReference type="SAM" id="Phobius"/>
    </source>
</evidence>
<evidence type="ECO:0000313" key="7">
    <source>
        <dbReference type="Proteomes" id="UP000273611"/>
    </source>
</evidence>
<dbReference type="AlphaFoldDB" id="A0A3S0QAR7"/>
<comment type="caution">
    <text evidence="6">The sequence shown here is derived from an EMBL/GenBank/DDBJ whole genome shotgun (WGS) entry which is preliminary data.</text>
</comment>
<feature type="transmembrane region" description="Helical" evidence="5">
    <location>
        <begin position="46"/>
        <end position="64"/>
    </location>
</feature>
<evidence type="ECO:0000256" key="1">
    <source>
        <dbReference type="ARBA" id="ARBA00004141"/>
    </source>
</evidence>
<evidence type="ECO:0000256" key="4">
    <source>
        <dbReference type="ARBA" id="ARBA00023136"/>
    </source>
</evidence>
<proteinExistence type="predicted"/>
<feature type="transmembrane region" description="Helical" evidence="5">
    <location>
        <begin position="69"/>
        <end position="89"/>
    </location>
</feature>
<dbReference type="InterPro" id="IPR032808">
    <property type="entry name" value="DoxX"/>
</dbReference>
<keyword evidence="3 5" id="KW-1133">Transmembrane helix</keyword>
<keyword evidence="4 5" id="KW-0472">Membrane</keyword>
<dbReference type="Pfam" id="PF13564">
    <property type="entry name" value="DoxX_2"/>
    <property type="match status" value="1"/>
</dbReference>
<protein>
    <submittedName>
        <fullName evidence="6">DoxX family protein</fullName>
    </submittedName>
</protein>
<dbReference type="EMBL" id="RIBW01000003">
    <property type="protein sequence ID" value="RUM02498.1"/>
    <property type="molecule type" value="Genomic_DNA"/>
</dbReference>
<keyword evidence="2 5" id="KW-0812">Transmembrane</keyword>
<reference evidence="6 7" key="1">
    <citation type="journal article" date="2015" name="Int. J. Syst. Evol. Microbiol.">
        <title>Rhizobium anhuiense sp. nov., isolated from effective nodules of Vicia faba and Pisum sativum.</title>
        <authorList>
            <person name="Zhang Y.J."/>
            <person name="Zheng W.T."/>
            <person name="Everall I."/>
            <person name="Young J.P."/>
            <person name="Zhang X.X."/>
            <person name="Tian C.F."/>
            <person name="Sui X.H."/>
            <person name="Wang E.T."/>
            <person name="Chen W.X."/>
        </authorList>
    </citation>
    <scope>NUCLEOTIDE SEQUENCE [LARGE SCALE GENOMIC DNA]</scope>
    <source>
        <strain evidence="6 7">CCBAU 23252</strain>
    </source>
</reference>
<comment type="subcellular location">
    <subcellularLocation>
        <location evidence="1">Membrane</location>
        <topology evidence="1">Multi-pass membrane protein</topology>
    </subcellularLocation>
</comment>
<dbReference type="Proteomes" id="UP000273611">
    <property type="component" value="Unassembled WGS sequence"/>
</dbReference>
<dbReference type="GO" id="GO:0016020">
    <property type="term" value="C:membrane"/>
    <property type="evidence" value="ECO:0007669"/>
    <property type="project" value="UniProtKB-SubCell"/>
</dbReference>
<organism evidence="6 7">
    <name type="scientific">Rhizobium anhuiense</name>
    <dbReference type="NCBI Taxonomy" id="1184720"/>
    <lineage>
        <taxon>Bacteria</taxon>
        <taxon>Pseudomonadati</taxon>
        <taxon>Pseudomonadota</taxon>
        <taxon>Alphaproteobacteria</taxon>
        <taxon>Hyphomicrobiales</taxon>
        <taxon>Rhizobiaceae</taxon>
        <taxon>Rhizobium/Agrobacterium group</taxon>
        <taxon>Rhizobium</taxon>
    </lineage>
</organism>